<reference evidence="1 2" key="1">
    <citation type="submission" date="2021-06" db="EMBL/GenBank/DDBJ databases">
        <authorList>
            <person name="Lee D.H."/>
        </authorList>
    </citation>
    <scope>NUCLEOTIDE SEQUENCE [LARGE SCALE GENOMIC DNA]</scope>
    <source>
        <strain evidence="1 2">MMS21-HV4-11</strain>
    </source>
</reference>
<name>A0ABS6II71_9HYPH</name>
<dbReference type="RefSeq" id="WP_216959539.1">
    <property type="nucleotide sequence ID" value="NZ_JAHOPB010000001.1"/>
</dbReference>
<accession>A0ABS6II71</accession>
<evidence type="ECO:0000313" key="2">
    <source>
        <dbReference type="Proteomes" id="UP000727907"/>
    </source>
</evidence>
<organism evidence="1 2">
    <name type="scientific">Reyranella humidisoli</name>
    <dbReference type="NCBI Taxonomy" id="2849149"/>
    <lineage>
        <taxon>Bacteria</taxon>
        <taxon>Pseudomonadati</taxon>
        <taxon>Pseudomonadota</taxon>
        <taxon>Alphaproteobacteria</taxon>
        <taxon>Hyphomicrobiales</taxon>
        <taxon>Reyranellaceae</taxon>
        <taxon>Reyranella</taxon>
    </lineage>
</organism>
<evidence type="ECO:0008006" key="3">
    <source>
        <dbReference type="Google" id="ProtNLM"/>
    </source>
</evidence>
<dbReference type="EMBL" id="JAHOPB010000001">
    <property type="protein sequence ID" value="MBU8874291.1"/>
    <property type="molecule type" value="Genomic_DNA"/>
</dbReference>
<dbReference type="Proteomes" id="UP000727907">
    <property type="component" value="Unassembled WGS sequence"/>
</dbReference>
<keyword evidence="2" id="KW-1185">Reference proteome</keyword>
<proteinExistence type="predicted"/>
<gene>
    <name evidence="1" type="ORF">KQ910_10985</name>
</gene>
<protein>
    <recommendedName>
        <fullName evidence="3">Apea-like HEPN domain-containing protein</fullName>
    </recommendedName>
</protein>
<comment type="caution">
    <text evidence="1">The sequence shown here is derived from an EMBL/GenBank/DDBJ whole genome shotgun (WGS) entry which is preliminary data.</text>
</comment>
<sequence length="332" mass="37201">MYTIDKTRPYRDFRDQVGNTTSYINAAYVGMEWIALGSGKPPGLKIAWSVPKNPRQEIDQARGVIHSAMLTRVTDALDTYLVALASETWLTMPDSTRDVLRKSVTKPGGVAYSIVERILELGIKLNEDGQLSLALAATLVAWRNQVVHSGRVTNDELRLDRNFVESLSENASLLSSLYGGLDPLLLINHLRRKDFPKRKEIVSLVAATQNLVREIDWRLIRRTIPTQIALEIRAKQAIGSTLSEESDKALVILWNRNSEARLRKLHDILRRNGFSTSSSAHKLYTPKREQALQSVGIETEEPPVHSLSLDFLTKLASLSYDDAQAELQCIDG</sequence>
<evidence type="ECO:0000313" key="1">
    <source>
        <dbReference type="EMBL" id="MBU8874291.1"/>
    </source>
</evidence>